<dbReference type="InterPro" id="IPR006439">
    <property type="entry name" value="HAD-SF_hydro_IA"/>
</dbReference>
<comment type="caution">
    <text evidence="2">The sequence shown here is derived from an EMBL/GenBank/DDBJ whole genome shotgun (WGS) entry which is preliminary data.</text>
</comment>
<dbReference type="InterPro" id="IPR023214">
    <property type="entry name" value="HAD_sf"/>
</dbReference>
<name>A0A5M9MV52_9EURO</name>
<feature type="compositionally biased region" description="Basic and acidic residues" evidence="1">
    <location>
        <begin position="255"/>
        <end position="272"/>
    </location>
</feature>
<dbReference type="NCBIfam" id="TIGR01509">
    <property type="entry name" value="HAD-SF-IA-v3"/>
    <property type="match status" value="1"/>
</dbReference>
<evidence type="ECO:0008006" key="4">
    <source>
        <dbReference type="Google" id="ProtNLM"/>
    </source>
</evidence>
<dbReference type="InterPro" id="IPR036412">
    <property type="entry name" value="HAD-like_sf"/>
</dbReference>
<dbReference type="PANTHER" id="PTHR18901">
    <property type="entry name" value="2-DEOXYGLUCOSE-6-PHOSPHATE PHOSPHATASE 2"/>
    <property type="match status" value="1"/>
</dbReference>
<dbReference type="Proteomes" id="UP000324241">
    <property type="component" value="Unassembled WGS sequence"/>
</dbReference>
<dbReference type="AlphaFoldDB" id="A0A5M9MV52"/>
<evidence type="ECO:0000313" key="3">
    <source>
        <dbReference type="Proteomes" id="UP000324241"/>
    </source>
</evidence>
<dbReference type="FunFam" id="1.10.150.240:FF:000001">
    <property type="entry name" value="Haloacid dehalogenase-like hydrolase domain"/>
    <property type="match status" value="1"/>
</dbReference>
<feature type="compositionally biased region" description="Basic and acidic residues" evidence="1">
    <location>
        <begin position="237"/>
        <end position="249"/>
    </location>
</feature>
<dbReference type="RefSeq" id="XP_033430316.1">
    <property type="nucleotide sequence ID" value="XM_033568321.1"/>
</dbReference>
<dbReference type="SFLD" id="SFLDS00003">
    <property type="entry name" value="Haloacid_Dehalogenase"/>
    <property type="match status" value="1"/>
</dbReference>
<dbReference type="SUPFAM" id="SSF56784">
    <property type="entry name" value="HAD-like"/>
    <property type="match status" value="1"/>
</dbReference>
<proteinExistence type="predicted"/>
<gene>
    <name evidence="2" type="ORF">ATNIH1004_003646</name>
</gene>
<reference evidence="2 3" key="1">
    <citation type="submission" date="2019-08" db="EMBL/GenBank/DDBJ databases">
        <title>The genome sequence of a newly discovered highly antifungal drug resistant Aspergillus species, Aspergillus tanneri NIH 1004.</title>
        <authorList>
            <person name="Mounaud S."/>
            <person name="Singh I."/>
            <person name="Joardar V."/>
            <person name="Pakala S."/>
            <person name="Pakala S."/>
            <person name="Venepally P."/>
            <person name="Chung J.K."/>
            <person name="Losada L."/>
            <person name="Nierman W.C."/>
        </authorList>
    </citation>
    <scope>NUCLEOTIDE SEQUENCE [LARGE SCALE GENOMIC DNA]</scope>
    <source>
        <strain evidence="2 3">NIH1004</strain>
    </source>
</reference>
<organism evidence="2 3">
    <name type="scientific">Aspergillus tanneri</name>
    <dbReference type="NCBI Taxonomy" id="1220188"/>
    <lineage>
        <taxon>Eukaryota</taxon>
        <taxon>Fungi</taxon>
        <taxon>Dikarya</taxon>
        <taxon>Ascomycota</taxon>
        <taxon>Pezizomycotina</taxon>
        <taxon>Eurotiomycetes</taxon>
        <taxon>Eurotiomycetidae</taxon>
        <taxon>Eurotiales</taxon>
        <taxon>Aspergillaceae</taxon>
        <taxon>Aspergillus</taxon>
        <taxon>Aspergillus subgen. Circumdati</taxon>
    </lineage>
</organism>
<dbReference type="GO" id="GO:0016791">
    <property type="term" value="F:phosphatase activity"/>
    <property type="evidence" value="ECO:0007669"/>
    <property type="project" value="TreeGrafter"/>
</dbReference>
<dbReference type="VEuPathDB" id="FungiDB:EYZ11_003176"/>
<dbReference type="Gene3D" id="3.40.50.1000">
    <property type="entry name" value="HAD superfamily/HAD-like"/>
    <property type="match status" value="1"/>
</dbReference>
<dbReference type="InterPro" id="IPR023198">
    <property type="entry name" value="PGP-like_dom2"/>
</dbReference>
<dbReference type="Pfam" id="PF00702">
    <property type="entry name" value="Hydrolase"/>
    <property type="match status" value="1"/>
</dbReference>
<dbReference type="FunFam" id="3.40.50.1000:FF:000131">
    <property type="entry name" value="HAD superfamily hydrolase, putative"/>
    <property type="match status" value="1"/>
</dbReference>
<evidence type="ECO:0000313" key="2">
    <source>
        <dbReference type="EMBL" id="KAA8650955.1"/>
    </source>
</evidence>
<dbReference type="EMBL" id="QUQM01000001">
    <property type="protein sequence ID" value="KAA8650955.1"/>
    <property type="molecule type" value="Genomic_DNA"/>
</dbReference>
<protein>
    <recommendedName>
        <fullName evidence="4">Pseudouridine-5'-phosphatase</fullName>
    </recommendedName>
</protein>
<feature type="region of interest" description="Disordered" evidence="1">
    <location>
        <begin position="235"/>
        <end position="272"/>
    </location>
</feature>
<dbReference type="OrthoDB" id="40579at2759"/>
<sequence>MAFTPSSLPRIRACLFDMDGLLIDSEDIYTEITNQILQENGKSLLPWSIKAQLQGRPQTEAAKIFHHWAQLPITREEYAARQATLQTEKFPNSQPLPGVRTLLSKLISTQTTDQPVHIALATSSHYRNYKLKTDHLQDLFALFPESQRVLGDDERIGQGRGKPLPDIYLLALETVNANLRQRGEVEIKPEECLVFEDAVPGVEAGRRAGMRVVWCPHPGLLEAYKGREAEVLAGLTGEHKEEEKSTPEKDAEELSAERMKGSGKPGELHDGWGDYIPTLENFPYERYGIQPAGDGVLPRC</sequence>
<accession>A0A5M9MV52</accession>
<dbReference type="Gene3D" id="1.10.150.240">
    <property type="entry name" value="Putative phosphatase, domain 2"/>
    <property type="match status" value="1"/>
</dbReference>
<dbReference type="SFLD" id="SFLDG01129">
    <property type="entry name" value="C1.5:_HAD__Beta-PGM__Phosphata"/>
    <property type="match status" value="1"/>
</dbReference>
<evidence type="ECO:0000256" key="1">
    <source>
        <dbReference type="SAM" id="MobiDB-lite"/>
    </source>
</evidence>
<dbReference type="PANTHER" id="PTHR18901:SF38">
    <property type="entry name" value="PSEUDOURIDINE-5'-PHOSPHATASE"/>
    <property type="match status" value="1"/>
</dbReference>
<dbReference type="GeneID" id="54326348"/>